<keyword evidence="1" id="KW-0812">Transmembrane</keyword>
<dbReference type="RefSeq" id="WP_058744322.1">
    <property type="nucleotide sequence ID" value="NZ_LDTF01000008.1"/>
</dbReference>
<dbReference type="OrthoDB" id="885342at2"/>
<feature type="transmembrane region" description="Helical" evidence="1">
    <location>
        <begin position="56"/>
        <end position="80"/>
    </location>
</feature>
<dbReference type="EMBL" id="LDTF01000008">
    <property type="protein sequence ID" value="KTW00786.1"/>
    <property type="molecule type" value="Genomic_DNA"/>
</dbReference>
<name>A0A147IY74_9SPHN</name>
<evidence type="ECO:0000256" key="1">
    <source>
        <dbReference type="SAM" id="Phobius"/>
    </source>
</evidence>
<evidence type="ECO:0000313" key="3">
    <source>
        <dbReference type="Proteomes" id="UP000073923"/>
    </source>
</evidence>
<keyword evidence="1" id="KW-1133">Transmembrane helix</keyword>
<dbReference type="InterPro" id="IPR010699">
    <property type="entry name" value="DUF1275"/>
</dbReference>
<proteinExistence type="predicted"/>
<keyword evidence="1" id="KW-0472">Membrane</keyword>
<dbReference type="AlphaFoldDB" id="A0A147IY74"/>
<organism evidence="2 3">
    <name type="scientific">Sphingomonas yabuuchiae</name>
    <dbReference type="NCBI Taxonomy" id="172044"/>
    <lineage>
        <taxon>Bacteria</taxon>
        <taxon>Pseudomonadati</taxon>
        <taxon>Pseudomonadota</taxon>
        <taxon>Alphaproteobacteria</taxon>
        <taxon>Sphingomonadales</taxon>
        <taxon>Sphingomonadaceae</taxon>
        <taxon>Sphingomonas</taxon>
    </lineage>
</organism>
<dbReference type="PANTHER" id="PTHR37314:SF4">
    <property type="entry name" value="UPF0700 TRANSMEMBRANE PROTEIN YOAK"/>
    <property type="match status" value="1"/>
</dbReference>
<reference evidence="2 3" key="1">
    <citation type="journal article" date="2016" name="Front. Microbiol.">
        <title>Genomic Resource of Rice Seed Associated Bacteria.</title>
        <authorList>
            <person name="Midha S."/>
            <person name="Bansal K."/>
            <person name="Sharma S."/>
            <person name="Kumar N."/>
            <person name="Patil P.P."/>
            <person name="Chaudhry V."/>
            <person name="Patil P.B."/>
        </authorList>
    </citation>
    <scope>NUCLEOTIDE SEQUENCE [LARGE SCALE GENOMIC DNA]</scope>
    <source>
        <strain evidence="2 3">NS355</strain>
    </source>
</reference>
<accession>A0A147IY74</accession>
<dbReference type="PATRIC" id="fig|172044.3.peg.3108"/>
<gene>
    <name evidence="2" type="ORF">NS355_02985</name>
</gene>
<feature type="transmembrane region" description="Helical" evidence="1">
    <location>
        <begin position="188"/>
        <end position="208"/>
    </location>
</feature>
<feature type="transmembrane region" description="Helical" evidence="1">
    <location>
        <begin position="92"/>
        <end position="111"/>
    </location>
</feature>
<dbReference type="PANTHER" id="PTHR37314">
    <property type="entry name" value="SLR0142 PROTEIN"/>
    <property type="match status" value="1"/>
</dbReference>
<comment type="caution">
    <text evidence="2">The sequence shown here is derived from an EMBL/GenBank/DDBJ whole genome shotgun (WGS) entry which is preliminary data.</text>
</comment>
<evidence type="ECO:0000313" key="2">
    <source>
        <dbReference type="EMBL" id="KTW00786.1"/>
    </source>
</evidence>
<protein>
    <submittedName>
        <fullName evidence="2">Membrane protein</fullName>
    </submittedName>
</protein>
<dbReference type="Pfam" id="PF06912">
    <property type="entry name" value="DUF1275"/>
    <property type="match status" value="1"/>
</dbReference>
<sequence>MIRSDRRSWPLAIWLALLSGYVDAIGFQQLGGYFVSFMSGNGTMLAVRLAAPHGPLAGAVAILAMLLALFVVGVLVGTLIRLALPRTGQVAVLVLVALLLGGVAVLGDWAAPAMVLAMGVTNATFERDGEVSIGVTYMTGTLVKIGQHLAQTVAGRERWGWLPYLMLWSGFLVGAGLGALAFPLWGLASLAAAVAGALVAAGAAWRLCPAA</sequence>
<dbReference type="Proteomes" id="UP000073923">
    <property type="component" value="Unassembled WGS sequence"/>
</dbReference>
<feature type="transmembrane region" description="Helical" evidence="1">
    <location>
        <begin position="162"/>
        <end position="182"/>
    </location>
</feature>